<evidence type="ECO:0000313" key="2">
    <source>
        <dbReference type="Proteomes" id="UP001221142"/>
    </source>
</evidence>
<dbReference type="Proteomes" id="UP001221142">
    <property type="component" value="Unassembled WGS sequence"/>
</dbReference>
<gene>
    <name evidence="1" type="ORF">FB45DRAFT_243541</name>
</gene>
<dbReference type="EMBL" id="JARKIF010000024">
    <property type="protein sequence ID" value="KAJ7615398.1"/>
    <property type="molecule type" value="Genomic_DNA"/>
</dbReference>
<reference evidence="1" key="1">
    <citation type="submission" date="2023-03" db="EMBL/GenBank/DDBJ databases">
        <title>Massive genome expansion in bonnet fungi (Mycena s.s.) driven by repeated elements and novel gene families across ecological guilds.</title>
        <authorList>
            <consortium name="Lawrence Berkeley National Laboratory"/>
            <person name="Harder C.B."/>
            <person name="Miyauchi S."/>
            <person name="Viragh M."/>
            <person name="Kuo A."/>
            <person name="Thoen E."/>
            <person name="Andreopoulos B."/>
            <person name="Lu D."/>
            <person name="Skrede I."/>
            <person name="Drula E."/>
            <person name="Henrissat B."/>
            <person name="Morin E."/>
            <person name="Kohler A."/>
            <person name="Barry K."/>
            <person name="LaButti K."/>
            <person name="Morin E."/>
            <person name="Salamov A."/>
            <person name="Lipzen A."/>
            <person name="Mereny Z."/>
            <person name="Hegedus B."/>
            <person name="Baldrian P."/>
            <person name="Stursova M."/>
            <person name="Weitz H."/>
            <person name="Taylor A."/>
            <person name="Grigoriev I.V."/>
            <person name="Nagy L.G."/>
            <person name="Martin F."/>
            <person name="Kauserud H."/>
        </authorList>
    </citation>
    <scope>NUCLEOTIDE SEQUENCE</scope>
    <source>
        <strain evidence="1">9284</strain>
    </source>
</reference>
<comment type="caution">
    <text evidence="1">The sequence shown here is derived from an EMBL/GenBank/DDBJ whole genome shotgun (WGS) entry which is preliminary data.</text>
</comment>
<name>A0AAD7FFB6_9AGAR</name>
<accession>A0AAD7FFB6</accession>
<proteinExistence type="predicted"/>
<keyword evidence="2" id="KW-1185">Reference proteome</keyword>
<evidence type="ECO:0000313" key="1">
    <source>
        <dbReference type="EMBL" id="KAJ7615398.1"/>
    </source>
</evidence>
<protein>
    <submittedName>
        <fullName evidence="1">Uncharacterized protein</fullName>
    </submittedName>
</protein>
<organism evidence="1 2">
    <name type="scientific">Roridomyces roridus</name>
    <dbReference type="NCBI Taxonomy" id="1738132"/>
    <lineage>
        <taxon>Eukaryota</taxon>
        <taxon>Fungi</taxon>
        <taxon>Dikarya</taxon>
        <taxon>Basidiomycota</taxon>
        <taxon>Agaricomycotina</taxon>
        <taxon>Agaricomycetes</taxon>
        <taxon>Agaricomycetidae</taxon>
        <taxon>Agaricales</taxon>
        <taxon>Marasmiineae</taxon>
        <taxon>Mycenaceae</taxon>
        <taxon>Roridomyces</taxon>
    </lineage>
</organism>
<dbReference type="AlphaFoldDB" id="A0AAD7FFB6"/>
<sequence length="247" mass="27614">MRQAVCLKTERRALFCLPSLTSHLSAALLQIPSFTTCGGAGGASSRPYLFRSLGLAMRYAHYRPSHRGWSQNACCITATNMVRFSDGESTRAFGSFFPDFISFHSIRPLPSAFVSLYSIHHDRNRNPPGLVSSAFLSGWLCWLLAPMRENSWALDQKRKGVDTLKMILDSGAARPALVAVEQALRIISRRTTTTTRRFLRGTPAIRPTRSSHLAAGRFRRSPQPSARSSMFSRIPYCPTHPLLLIFR</sequence>